<organism evidence="1 2">
    <name type="scientific">Exidia glandulosa HHB12029</name>
    <dbReference type="NCBI Taxonomy" id="1314781"/>
    <lineage>
        <taxon>Eukaryota</taxon>
        <taxon>Fungi</taxon>
        <taxon>Dikarya</taxon>
        <taxon>Basidiomycota</taxon>
        <taxon>Agaricomycotina</taxon>
        <taxon>Agaricomycetes</taxon>
        <taxon>Auriculariales</taxon>
        <taxon>Exidiaceae</taxon>
        <taxon>Exidia</taxon>
    </lineage>
</organism>
<dbReference type="InParanoid" id="A0A165E8M0"/>
<dbReference type="EMBL" id="KV426159">
    <property type="protein sequence ID" value="KZV86325.1"/>
    <property type="molecule type" value="Genomic_DNA"/>
</dbReference>
<evidence type="ECO:0000313" key="2">
    <source>
        <dbReference type="Proteomes" id="UP000077266"/>
    </source>
</evidence>
<sequence length="291" mass="33274">MAELPARRMTRQRRRNVLAQFSRLPLEIVRQIVTMAAEGNIGYASRWVAQSLAVVCQEFRDAVEPVLMATVRLSRKHHATISAQRDRLPRTMHFINHIDDSFAPPPCVSLASFSGRMTALYTWVVNYGLPVAPWVTIHDNFPGYHQRRLERPYAFFHGVTRLHIQYYALSSISLTALPVSITHIVLTLSFFILNELEDFKAEVTALLASNRNVRRVLLRTLHFRPREAVDLVADYETLATQLHESRIWVDDSVAYGSDASGAMAHLYYEEANEQDSVWFLGRQLYHATPPA</sequence>
<accession>A0A165E8M0</accession>
<dbReference type="Proteomes" id="UP000077266">
    <property type="component" value="Unassembled WGS sequence"/>
</dbReference>
<proteinExistence type="predicted"/>
<name>A0A165E8M0_EXIGL</name>
<keyword evidence="2" id="KW-1185">Reference proteome</keyword>
<dbReference type="AlphaFoldDB" id="A0A165E8M0"/>
<gene>
    <name evidence="1" type="ORF">EXIGLDRAFT_724870</name>
</gene>
<protein>
    <recommendedName>
        <fullName evidence="3">F-box domain-containing protein</fullName>
    </recommendedName>
</protein>
<evidence type="ECO:0000313" key="1">
    <source>
        <dbReference type="EMBL" id="KZV86325.1"/>
    </source>
</evidence>
<dbReference type="OrthoDB" id="3145912at2759"/>
<reference evidence="1 2" key="1">
    <citation type="journal article" date="2016" name="Mol. Biol. Evol.">
        <title>Comparative Genomics of Early-Diverging Mushroom-Forming Fungi Provides Insights into the Origins of Lignocellulose Decay Capabilities.</title>
        <authorList>
            <person name="Nagy L.G."/>
            <person name="Riley R."/>
            <person name="Tritt A."/>
            <person name="Adam C."/>
            <person name="Daum C."/>
            <person name="Floudas D."/>
            <person name="Sun H."/>
            <person name="Yadav J.S."/>
            <person name="Pangilinan J."/>
            <person name="Larsson K.H."/>
            <person name="Matsuura K."/>
            <person name="Barry K."/>
            <person name="Labutti K."/>
            <person name="Kuo R."/>
            <person name="Ohm R.A."/>
            <person name="Bhattacharya S.S."/>
            <person name="Shirouzu T."/>
            <person name="Yoshinaga Y."/>
            <person name="Martin F.M."/>
            <person name="Grigoriev I.V."/>
            <person name="Hibbett D.S."/>
        </authorList>
    </citation>
    <scope>NUCLEOTIDE SEQUENCE [LARGE SCALE GENOMIC DNA]</scope>
    <source>
        <strain evidence="1 2">HHB12029</strain>
    </source>
</reference>
<evidence type="ECO:0008006" key="3">
    <source>
        <dbReference type="Google" id="ProtNLM"/>
    </source>
</evidence>